<name>A0ABN7WTW4_GIGMA</name>
<feature type="compositionally biased region" description="Basic and acidic residues" evidence="1">
    <location>
        <begin position="1"/>
        <end position="15"/>
    </location>
</feature>
<protein>
    <submittedName>
        <fullName evidence="2">43999_t:CDS:1</fullName>
    </submittedName>
</protein>
<gene>
    <name evidence="2" type="ORF">GMARGA_LOCUS34384</name>
</gene>
<dbReference type="EMBL" id="CAJVQB010060108">
    <property type="protein sequence ID" value="CAG8839294.1"/>
    <property type="molecule type" value="Genomic_DNA"/>
</dbReference>
<feature type="non-terminal residue" evidence="2">
    <location>
        <position position="1"/>
    </location>
</feature>
<accession>A0ABN7WTW4</accession>
<sequence>NARNYDSESPKHEGFESEDSEPEDNTSFNNTRTSKGMSASQKTCNPEECNNEDFDPAPLNNNIEDSKCSHSRSQSQRQSRLPRHSQYFNS</sequence>
<organism evidence="2 3">
    <name type="scientific">Gigaspora margarita</name>
    <dbReference type="NCBI Taxonomy" id="4874"/>
    <lineage>
        <taxon>Eukaryota</taxon>
        <taxon>Fungi</taxon>
        <taxon>Fungi incertae sedis</taxon>
        <taxon>Mucoromycota</taxon>
        <taxon>Glomeromycotina</taxon>
        <taxon>Glomeromycetes</taxon>
        <taxon>Diversisporales</taxon>
        <taxon>Gigasporaceae</taxon>
        <taxon>Gigaspora</taxon>
    </lineage>
</organism>
<comment type="caution">
    <text evidence="2">The sequence shown here is derived from an EMBL/GenBank/DDBJ whole genome shotgun (WGS) entry which is preliminary data.</text>
</comment>
<keyword evidence="3" id="KW-1185">Reference proteome</keyword>
<evidence type="ECO:0000313" key="3">
    <source>
        <dbReference type="Proteomes" id="UP000789901"/>
    </source>
</evidence>
<evidence type="ECO:0000313" key="2">
    <source>
        <dbReference type="EMBL" id="CAG8839294.1"/>
    </source>
</evidence>
<dbReference type="Proteomes" id="UP000789901">
    <property type="component" value="Unassembled WGS sequence"/>
</dbReference>
<reference evidence="2 3" key="1">
    <citation type="submission" date="2021-06" db="EMBL/GenBank/DDBJ databases">
        <authorList>
            <person name="Kallberg Y."/>
            <person name="Tangrot J."/>
            <person name="Rosling A."/>
        </authorList>
    </citation>
    <scope>NUCLEOTIDE SEQUENCE [LARGE SCALE GENOMIC DNA]</scope>
    <source>
        <strain evidence="2 3">120-4 pot B 10/14</strain>
    </source>
</reference>
<feature type="region of interest" description="Disordered" evidence="1">
    <location>
        <begin position="1"/>
        <end position="90"/>
    </location>
</feature>
<evidence type="ECO:0000256" key="1">
    <source>
        <dbReference type="SAM" id="MobiDB-lite"/>
    </source>
</evidence>
<proteinExistence type="predicted"/>
<feature type="compositionally biased region" description="Polar residues" evidence="1">
    <location>
        <begin position="25"/>
        <end position="44"/>
    </location>
</feature>